<dbReference type="FunFam" id="2.20.25.420:FF:000001">
    <property type="entry name" value="Zinc finger protein ZPR1"/>
    <property type="match status" value="1"/>
</dbReference>
<accession>A0AAD9D193</accession>
<keyword evidence="4" id="KW-0677">Repeat</keyword>
<dbReference type="InterPro" id="IPR004457">
    <property type="entry name" value="Znf_ZPR1"/>
</dbReference>
<dbReference type="FunFam" id="2.20.25.420:FF:000002">
    <property type="entry name" value="Zinc finger protein ZPR1"/>
    <property type="match status" value="1"/>
</dbReference>
<keyword evidence="7" id="KW-0539">Nucleus</keyword>
<gene>
    <name evidence="11" type="ORF">DB88DRAFT_489409</name>
</gene>
<evidence type="ECO:0000313" key="11">
    <source>
        <dbReference type="EMBL" id="KAK1924198.1"/>
    </source>
</evidence>
<dbReference type="Pfam" id="PF03367">
    <property type="entry name" value="Zn_ribbon_ZPR1"/>
    <property type="match status" value="2"/>
</dbReference>
<evidence type="ECO:0000256" key="2">
    <source>
        <dbReference type="ARBA" id="ARBA00008354"/>
    </source>
</evidence>
<feature type="region of interest" description="Disordered" evidence="9">
    <location>
        <begin position="1"/>
        <end position="38"/>
    </location>
</feature>
<evidence type="ECO:0000256" key="4">
    <source>
        <dbReference type="ARBA" id="ARBA00022737"/>
    </source>
</evidence>
<evidence type="ECO:0000256" key="3">
    <source>
        <dbReference type="ARBA" id="ARBA00022723"/>
    </source>
</evidence>
<name>A0AAD9D193_PAPLA</name>
<dbReference type="EMBL" id="JAODAN010000005">
    <property type="protein sequence ID" value="KAK1924198.1"/>
    <property type="molecule type" value="Genomic_DNA"/>
</dbReference>
<evidence type="ECO:0000259" key="10">
    <source>
        <dbReference type="SMART" id="SM00709"/>
    </source>
</evidence>
<reference evidence="11" key="1">
    <citation type="submission" date="2023-02" db="EMBL/GenBank/DDBJ databases">
        <title>Identification and recombinant expression of a fungal hydrolase from Papiliotrema laurentii that hydrolyzes apple cutin and clears colloidal polyester polyurethane.</title>
        <authorList>
            <consortium name="DOE Joint Genome Institute"/>
            <person name="Roman V.A."/>
            <person name="Bojanowski C."/>
            <person name="Crable B.R."/>
            <person name="Wagner D.N."/>
            <person name="Hung C.S."/>
            <person name="Nadeau L.J."/>
            <person name="Schratz L."/>
            <person name="Haridas S."/>
            <person name="Pangilinan J."/>
            <person name="Lipzen A."/>
            <person name="Na H."/>
            <person name="Yan M."/>
            <person name="Ng V."/>
            <person name="Grigoriev I.V."/>
            <person name="Spatafora J.W."/>
            <person name="Barlow D."/>
            <person name="Biffinger J."/>
            <person name="Kelley-Loughnane N."/>
            <person name="Varaljay V.A."/>
            <person name="Crookes-Goodson W.J."/>
        </authorList>
    </citation>
    <scope>NUCLEOTIDE SEQUENCE</scope>
    <source>
        <strain evidence="11">5307AH</strain>
    </source>
</reference>
<dbReference type="FunFam" id="2.60.120.1040:FF:000001">
    <property type="entry name" value="Zinc finger protein ZPR1"/>
    <property type="match status" value="1"/>
</dbReference>
<dbReference type="Gene3D" id="2.60.120.1040">
    <property type="entry name" value="ZPR1, A/B domain"/>
    <property type="match status" value="2"/>
</dbReference>
<dbReference type="InterPro" id="IPR056180">
    <property type="entry name" value="ZPR1_jr_dom"/>
</dbReference>
<evidence type="ECO:0000313" key="12">
    <source>
        <dbReference type="Proteomes" id="UP001182556"/>
    </source>
</evidence>
<dbReference type="AlphaFoldDB" id="A0AAD9D193"/>
<organism evidence="11 12">
    <name type="scientific">Papiliotrema laurentii</name>
    <name type="common">Cryptococcus laurentii</name>
    <dbReference type="NCBI Taxonomy" id="5418"/>
    <lineage>
        <taxon>Eukaryota</taxon>
        <taxon>Fungi</taxon>
        <taxon>Dikarya</taxon>
        <taxon>Basidiomycota</taxon>
        <taxon>Agaricomycotina</taxon>
        <taxon>Tremellomycetes</taxon>
        <taxon>Tremellales</taxon>
        <taxon>Rhynchogastremaceae</taxon>
        <taxon>Papiliotrema</taxon>
    </lineage>
</organism>
<evidence type="ECO:0000256" key="1">
    <source>
        <dbReference type="ARBA" id="ARBA00004123"/>
    </source>
</evidence>
<dbReference type="Gene3D" id="2.20.25.420">
    <property type="entry name" value="ZPR1, zinc finger domain"/>
    <property type="match status" value="2"/>
</dbReference>
<evidence type="ECO:0000256" key="5">
    <source>
        <dbReference type="ARBA" id="ARBA00022771"/>
    </source>
</evidence>
<dbReference type="InterPro" id="IPR042451">
    <property type="entry name" value="ZPR1_A/B_dom"/>
</dbReference>
<comment type="subcellular location">
    <subcellularLocation>
        <location evidence="1">Nucleus</location>
    </subcellularLocation>
</comment>
<evidence type="ECO:0000256" key="6">
    <source>
        <dbReference type="ARBA" id="ARBA00022833"/>
    </source>
</evidence>
<dbReference type="Proteomes" id="UP001182556">
    <property type="component" value="Unassembled WGS sequence"/>
</dbReference>
<protein>
    <submittedName>
        <fullName evidence="11">Zinc-finger protein</fullName>
    </submittedName>
</protein>
<dbReference type="GO" id="GO:0008270">
    <property type="term" value="F:zinc ion binding"/>
    <property type="evidence" value="ECO:0007669"/>
    <property type="project" value="UniProtKB-KW"/>
</dbReference>
<dbReference type="GO" id="GO:0005634">
    <property type="term" value="C:nucleus"/>
    <property type="evidence" value="ECO:0007669"/>
    <property type="project" value="UniProtKB-SubCell"/>
</dbReference>
<feature type="compositionally biased region" description="Acidic residues" evidence="9">
    <location>
        <begin position="182"/>
        <end position="195"/>
    </location>
</feature>
<dbReference type="InterPro" id="IPR040141">
    <property type="entry name" value="ZPR1"/>
</dbReference>
<feature type="domain" description="Zinc finger ZPR1-type" evidence="10">
    <location>
        <begin position="318"/>
        <end position="487"/>
    </location>
</feature>
<comment type="similarity">
    <text evidence="2">Belongs to the ZPR1 family.</text>
</comment>
<evidence type="ECO:0000256" key="9">
    <source>
        <dbReference type="SAM" id="MobiDB-lite"/>
    </source>
</evidence>
<dbReference type="PANTHER" id="PTHR10876:SF0">
    <property type="entry name" value="ZINC FINGER PROTEIN ZPR1"/>
    <property type="match status" value="1"/>
</dbReference>
<dbReference type="Pfam" id="PF22794">
    <property type="entry name" value="jr-ZPR1"/>
    <property type="match status" value="2"/>
</dbReference>
<keyword evidence="6" id="KW-0862">Zinc</keyword>
<dbReference type="NCBIfam" id="TIGR00310">
    <property type="entry name" value="ZPR1_znf"/>
    <property type="match status" value="1"/>
</dbReference>
<keyword evidence="12" id="KW-1185">Reference proteome</keyword>
<feature type="domain" description="Zinc finger ZPR1-type" evidence="10">
    <location>
        <begin position="43"/>
        <end position="234"/>
    </location>
</feature>
<keyword evidence="5 11" id="KW-0863">Zinc-finger</keyword>
<evidence type="ECO:0000256" key="7">
    <source>
        <dbReference type="ARBA" id="ARBA00023242"/>
    </source>
</evidence>
<comment type="function">
    <text evidence="8">Acts as a protein folding chaperone for elongation factor 1-alpha.</text>
</comment>
<comment type="caution">
    <text evidence="11">The sequence shown here is derived from an EMBL/GenBank/DDBJ whole genome shotgun (WGS) entry which is preliminary data.</text>
</comment>
<keyword evidence="3" id="KW-0479">Metal-binding</keyword>
<dbReference type="InterPro" id="IPR042452">
    <property type="entry name" value="ZPR1_Znf1/2"/>
</dbReference>
<proteinExistence type="inferred from homology"/>
<evidence type="ECO:0000256" key="8">
    <source>
        <dbReference type="ARBA" id="ARBA00054139"/>
    </source>
</evidence>
<dbReference type="SMART" id="SM00709">
    <property type="entry name" value="Zpr1"/>
    <property type="match status" value="2"/>
</dbReference>
<feature type="region of interest" description="Disordered" evidence="9">
    <location>
        <begin position="182"/>
        <end position="211"/>
    </location>
</feature>
<dbReference type="PANTHER" id="PTHR10876">
    <property type="entry name" value="ZINC FINGER PROTEIN ZPR1"/>
    <property type="match status" value="1"/>
</dbReference>
<sequence length="534" mass="59687">MSDKANLFPSLGEIATRTDARAEQEDNAQPQEEEDRDMQEIESLCMRCHEQGITRLLLTSIPYFKEIVVSSFLCTHCGHRDTEIQSAGEIQPKGVLYTVHILNRDELDRQLVKSNFATVTIPDIQLTIPAGRGQLTTVEGIIRDTVRDLSISQPLRKAMDPPTYEKIEEILRKLRDILNIEEGEEDEGGIGQDDDEQRKVTVHPDGTTSVRADKPFVPFTISLDDPSGNSFFQFKDSPSDPHWNMRAYNRTFDQNVTLGLVARPDDMPAEQPVGVAVVDADHKLSSLEEFEQKRKKNHENDEKGGRGVVPEEIYSFPSTCSSCGHELETLMQQVNIPYFQDIIIMATNCYACGYRDNEVKSGGAVAPKGKKITLKVEDEEDLSRDLLKSDTAGLEIPEIDLVLQPGTLGGRFTTLEGLLNEIYNELSTKVFRTGDSATAGIGQIGMDQKKDERGFEHFLTGLKECMAASRPFTLIIDDPVSNSYLQNLYAPDPDPNMEIVEYERTHEQNEELGFNDMVLEGYDAEAEGTKKAAA</sequence>